<evidence type="ECO:0008006" key="3">
    <source>
        <dbReference type="Google" id="ProtNLM"/>
    </source>
</evidence>
<dbReference type="EMBL" id="DPRK01000079">
    <property type="protein sequence ID" value="HCY80944.1"/>
    <property type="molecule type" value="Genomic_DNA"/>
</dbReference>
<gene>
    <name evidence="1" type="ORF">DHV22_04715</name>
</gene>
<dbReference type="Proteomes" id="UP000263268">
    <property type="component" value="Unassembled WGS sequence"/>
</dbReference>
<comment type="caution">
    <text evidence="1">The sequence shown here is derived from an EMBL/GenBank/DDBJ whole genome shotgun (WGS) entry which is preliminary data.</text>
</comment>
<dbReference type="AlphaFoldDB" id="A0A3D6BPZ6"/>
<evidence type="ECO:0000313" key="1">
    <source>
        <dbReference type="EMBL" id="HCY80944.1"/>
    </source>
</evidence>
<reference evidence="1 2" key="1">
    <citation type="journal article" date="2018" name="Nat. Biotechnol.">
        <title>A standardized bacterial taxonomy based on genome phylogeny substantially revises the tree of life.</title>
        <authorList>
            <person name="Parks D.H."/>
            <person name="Chuvochina M."/>
            <person name="Waite D.W."/>
            <person name="Rinke C."/>
            <person name="Skarshewski A."/>
            <person name="Chaumeil P.A."/>
            <person name="Hugenholtz P."/>
        </authorList>
    </citation>
    <scope>NUCLEOTIDE SEQUENCE [LARGE SCALE GENOMIC DNA]</scope>
    <source>
        <strain evidence="1">UBA10227</strain>
    </source>
</reference>
<organism evidence="1 2">
    <name type="scientific">Xanthomarina gelatinilytica</name>
    <dbReference type="NCBI Taxonomy" id="1137281"/>
    <lineage>
        <taxon>Bacteria</taxon>
        <taxon>Pseudomonadati</taxon>
        <taxon>Bacteroidota</taxon>
        <taxon>Flavobacteriia</taxon>
        <taxon>Flavobacteriales</taxon>
        <taxon>Flavobacteriaceae</taxon>
        <taxon>Xanthomarina</taxon>
    </lineage>
</organism>
<dbReference type="Pfam" id="PF09357">
    <property type="entry name" value="RteC"/>
    <property type="match status" value="1"/>
</dbReference>
<protein>
    <recommendedName>
        <fullName evidence="3">RteC protein</fullName>
    </recommendedName>
</protein>
<dbReference type="RefSeq" id="WP_286853311.1">
    <property type="nucleotide sequence ID" value="NZ_JBLWVC010000019.1"/>
</dbReference>
<evidence type="ECO:0000313" key="2">
    <source>
        <dbReference type="Proteomes" id="UP000263268"/>
    </source>
</evidence>
<name>A0A3D6BPZ6_9FLAO</name>
<sequence length="280" mass="33234">MKKREYVTILEVFNKEMAMLECDDFLCMDKIHKAIILSRLKLSKLKKYTILHSFDNQDEEVSFFKDYKGTVLSNLIFYEEVRTFEINSPELSISSKKEFIIRQEQKIKKFFKKHDSLVQYISLNLTSLDSLFYTLKPMNESWSICNESYHTDPSFYTNHDLLLAKIKAYKKLLQYLKTKYSALNNFLKYGTPLNSHSNLQWTGSKTELVELIYGLHSCKVLNHGNTDIKKISKFFEKSLDVDLSDVYKIYSEIKTRQKTPTKFLEEMTFNLREEIEKTFR</sequence>
<dbReference type="InterPro" id="IPR018534">
    <property type="entry name" value="Tet_reg_excision_RteC"/>
</dbReference>
<accession>A0A3D6BPZ6</accession>
<proteinExistence type="predicted"/>